<dbReference type="Proteomes" id="UP001500630">
    <property type="component" value="Unassembled WGS sequence"/>
</dbReference>
<evidence type="ECO:0000313" key="2">
    <source>
        <dbReference type="Proteomes" id="UP001500630"/>
    </source>
</evidence>
<evidence type="ECO:0000313" key="1">
    <source>
        <dbReference type="EMBL" id="GAA3531468.1"/>
    </source>
</evidence>
<gene>
    <name evidence="1" type="ORF">GCM10022419_008210</name>
</gene>
<organism evidence="1 2">
    <name type="scientific">Nonomuraea rosea</name>
    <dbReference type="NCBI Taxonomy" id="638574"/>
    <lineage>
        <taxon>Bacteria</taxon>
        <taxon>Bacillati</taxon>
        <taxon>Actinomycetota</taxon>
        <taxon>Actinomycetes</taxon>
        <taxon>Streptosporangiales</taxon>
        <taxon>Streptosporangiaceae</taxon>
        <taxon>Nonomuraea</taxon>
    </lineage>
</organism>
<accession>A0ABP6VB67</accession>
<proteinExistence type="predicted"/>
<dbReference type="EMBL" id="BAABDQ010000001">
    <property type="protein sequence ID" value="GAA3531468.1"/>
    <property type="molecule type" value="Genomic_DNA"/>
</dbReference>
<sequence>MVNAKLRGILTCPSWCDAIGRHDDHDHHAHLLLHDEQDGMSLLVWLFQRNDHREWATPTGGRAGYTRVGSPVVTVMWERGELDGMQSVDVDPVEGAALGDVLQTVYGGSGLAAALVEAARLVTVEGAR</sequence>
<keyword evidence="2" id="KW-1185">Reference proteome</keyword>
<protein>
    <submittedName>
        <fullName evidence="1">Uncharacterized protein</fullName>
    </submittedName>
</protein>
<comment type="caution">
    <text evidence="1">The sequence shown here is derived from an EMBL/GenBank/DDBJ whole genome shotgun (WGS) entry which is preliminary data.</text>
</comment>
<reference evidence="2" key="1">
    <citation type="journal article" date="2019" name="Int. J. Syst. Evol. Microbiol.">
        <title>The Global Catalogue of Microorganisms (GCM) 10K type strain sequencing project: providing services to taxonomists for standard genome sequencing and annotation.</title>
        <authorList>
            <consortium name="The Broad Institute Genomics Platform"/>
            <consortium name="The Broad Institute Genome Sequencing Center for Infectious Disease"/>
            <person name="Wu L."/>
            <person name="Ma J."/>
        </authorList>
    </citation>
    <scope>NUCLEOTIDE SEQUENCE [LARGE SCALE GENOMIC DNA]</scope>
    <source>
        <strain evidence="2">JCM 17326</strain>
    </source>
</reference>
<name>A0ABP6VB67_9ACTN</name>